<name>A0A1H6LN95_9BACT</name>
<dbReference type="EMBL" id="LT629973">
    <property type="protein sequence ID" value="SEH86388.1"/>
    <property type="molecule type" value="Genomic_DNA"/>
</dbReference>
<gene>
    <name evidence="1" type="ORF">PYTT_1293</name>
</gene>
<dbReference type="STRING" id="1679444.PYTT_1293"/>
<proteinExistence type="predicted"/>
<reference evidence="2" key="1">
    <citation type="submission" date="2016-09" db="EMBL/GenBank/DDBJ databases">
        <authorList>
            <person name="Koehorst J."/>
        </authorList>
    </citation>
    <scope>NUCLEOTIDE SEQUENCE [LARGE SCALE GENOMIC DNA]</scope>
</reference>
<sequence length="57" mass="6859">MAIVIKEIRVNTVVEKKIVGKTEISDQLYRRLKEDVIRELSLNRQRLQPLQRSKNRR</sequence>
<protein>
    <submittedName>
        <fullName evidence="1">Uncharacterized protein</fullName>
    </submittedName>
</protein>
<keyword evidence="2" id="KW-1185">Reference proteome</keyword>
<organism evidence="1 2">
    <name type="scientific">Akkermansia glycaniphila</name>
    <dbReference type="NCBI Taxonomy" id="1679444"/>
    <lineage>
        <taxon>Bacteria</taxon>
        <taxon>Pseudomonadati</taxon>
        <taxon>Verrucomicrobiota</taxon>
        <taxon>Verrucomicrobiia</taxon>
        <taxon>Verrucomicrobiales</taxon>
        <taxon>Akkermansiaceae</taxon>
        <taxon>Akkermansia</taxon>
    </lineage>
</organism>
<accession>A0A1H6LN95</accession>
<dbReference type="AlphaFoldDB" id="A0A1H6LN95"/>
<dbReference type="Proteomes" id="UP000176204">
    <property type="component" value="Chromosome I"/>
</dbReference>
<evidence type="ECO:0000313" key="1">
    <source>
        <dbReference type="EMBL" id="SEH86388.1"/>
    </source>
</evidence>
<evidence type="ECO:0000313" key="2">
    <source>
        <dbReference type="Proteomes" id="UP000176204"/>
    </source>
</evidence>
<dbReference type="KEGG" id="agl:PYTT_1293"/>